<proteinExistence type="predicted"/>
<dbReference type="Proteomes" id="UP001283361">
    <property type="component" value="Unassembled WGS sequence"/>
</dbReference>
<dbReference type="GO" id="GO:0008083">
    <property type="term" value="F:growth factor activity"/>
    <property type="evidence" value="ECO:0007669"/>
    <property type="project" value="InterPro"/>
</dbReference>
<accession>A0AAE1DZ57</accession>
<organism evidence="1 2">
    <name type="scientific">Elysia crispata</name>
    <name type="common">lettuce slug</name>
    <dbReference type="NCBI Taxonomy" id="231223"/>
    <lineage>
        <taxon>Eukaryota</taxon>
        <taxon>Metazoa</taxon>
        <taxon>Spiralia</taxon>
        <taxon>Lophotrochozoa</taxon>
        <taxon>Mollusca</taxon>
        <taxon>Gastropoda</taxon>
        <taxon>Heterobranchia</taxon>
        <taxon>Euthyneura</taxon>
        <taxon>Panpulmonata</taxon>
        <taxon>Sacoglossa</taxon>
        <taxon>Placobranchoidea</taxon>
        <taxon>Plakobranchidae</taxon>
        <taxon>Elysia</taxon>
    </lineage>
</organism>
<protein>
    <submittedName>
        <fullName evidence="1">Uncharacterized protein</fullName>
    </submittedName>
</protein>
<keyword evidence="2" id="KW-1185">Reference proteome</keyword>
<dbReference type="Gene3D" id="2.80.10.50">
    <property type="match status" value="1"/>
</dbReference>
<gene>
    <name evidence="1" type="ORF">RRG08_025111</name>
</gene>
<comment type="caution">
    <text evidence="1">The sequence shown here is derived from an EMBL/GenBank/DDBJ whole genome shotgun (WGS) entry which is preliminary data.</text>
</comment>
<sequence>MNVAMCAVSEQFISSESEHPGCYIIITPCKLLSNNFKVSREQLRRAKQKVRSCRGLPFSKEYQFLSQNSERFLQIKPSTTRRINAKENNGSNKYTLLSMTSYSCPDERLIMRIKGVERKNSLCFTTRGMLVQKVSLRQMDNRPRSSVKVASRASILPASKYFDGKSKTA</sequence>
<dbReference type="EMBL" id="JAWDGP010001769">
    <property type="protein sequence ID" value="KAK3788386.1"/>
    <property type="molecule type" value="Genomic_DNA"/>
</dbReference>
<evidence type="ECO:0000313" key="1">
    <source>
        <dbReference type="EMBL" id="KAK3788386.1"/>
    </source>
</evidence>
<evidence type="ECO:0000313" key="2">
    <source>
        <dbReference type="Proteomes" id="UP001283361"/>
    </source>
</evidence>
<reference evidence="1" key="1">
    <citation type="journal article" date="2023" name="G3 (Bethesda)">
        <title>A reference genome for the long-term kleptoplast-retaining sea slug Elysia crispata morphotype clarki.</title>
        <authorList>
            <person name="Eastman K.E."/>
            <person name="Pendleton A.L."/>
            <person name="Shaikh M.A."/>
            <person name="Suttiyut T."/>
            <person name="Ogas R."/>
            <person name="Tomko P."/>
            <person name="Gavelis G."/>
            <person name="Widhalm J.R."/>
            <person name="Wisecaver J.H."/>
        </authorList>
    </citation>
    <scope>NUCLEOTIDE SEQUENCE</scope>
    <source>
        <strain evidence="1">ECLA1</strain>
    </source>
</reference>
<name>A0AAE1DZ57_9GAST</name>
<dbReference type="InterPro" id="IPR002209">
    <property type="entry name" value="Fibroblast_GF_fam"/>
</dbReference>
<dbReference type="Pfam" id="PF00167">
    <property type="entry name" value="FGF"/>
    <property type="match status" value="1"/>
</dbReference>
<dbReference type="AlphaFoldDB" id="A0AAE1DZ57"/>